<reference evidence="1" key="2">
    <citation type="submission" date="2014-06" db="EMBL/GenBank/DDBJ databases">
        <title>Draft genome sequence of Eubacterium siraeum (DSM 15702).</title>
        <authorList>
            <person name="Sudarsanam P."/>
            <person name="Ley R."/>
            <person name="Guruge J."/>
            <person name="Turnbaugh P.J."/>
            <person name="Mahowald M."/>
            <person name="Liep D."/>
            <person name="Gordon J."/>
        </authorList>
    </citation>
    <scope>NUCLEOTIDE SEQUENCE</scope>
    <source>
        <strain evidence="1">DSM 15702</strain>
    </source>
</reference>
<evidence type="ECO:0000313" key="1">
    <source>
        <dbReference type="EMBL" id="EDR99632.1"/>
    </source>
</evidence>
<organism evidence="1 2">
    <name type="scientific">[Eubacterium] siraeum DSM 15702</name>
    <dbReference type="NCBI Taxonomy" id="428128"/>
    <lineage>
        <taxon>Bacteria</taxon>
        <taxon>Bacillati</taxon>
        <taxon>Bacillota</taxon>
        <taxon>Clostridia</taxon>
        <taxon>Eubacteriales</taxon>
        <taxon>Oscillospiraceae</taxon>
        <taxon>Oscillospiraceae incertae sedis</taxon>
    </lineage>
</organism>
<dbReference type="SUPFAM" id="SSF48371">
    <property type="entry name" value="ARM repeat"/>
    <property type="match status" value="1"/>
</dbReference>
<keyword evidence="2" id="KW-1185">Reference proteome</keyword>
<dbReference type="EMBL" id="ABCA03000055">
    <property type="protein sequence ID" value="EDR99632.1"/>
    <property type="molecule type" value="Genomic_DNA"/>
</dbReference>
<sequence length="225" mass="26268">MQKKGENNRKMNKSEIISICKKSDTLTKNQYLALYQIILHGDSFEKSEIADLLIDHVNKKSMYLLSVLWKDKDSLVRMCAYDTVSVYPAKFTYNYLISRISKENDELARSYIITSLTDISLREKVQGTIRIFKKLYIKEKSAYCILAYLRAFYLLGNNQIISKTRKYLTHSDYHIRCTASMVLDDLLDNTQNIDETLSFIKERIKKEKSVAVESKLRALIKKYGK</sequence>
<evidence type="ECO:0008006" key="3">
    <source>
        <dbReference type="Google" id="ProtNLM"/>
    </source>
</evidence>
<comment type="caution">
    <text evidence="1">The sequence shown here is derived from an EMBL/GenBank/DDBJ whole genome shotgun (WGS) entry which is preliminary data.</text>
</comment>
<reference evidence="1" key="1">
    <citation type="submission" date="2007-10" db="EMBL/GenBank/DDBJ databases">
        <authorList>
            <person name="Fulton L."/>
            <person name="Clifton S."/>
            <person name="Fulton B."/>
            <person name="Xu J."/>
            <person name="Minx P."/>
            <person name="Pepin K.H."/>
            <person name="Johnson M."/>
            <person name="Thiruvilangam P."/>
            <person name="Bhonagiri V."/>
            <person name="Nash W.E."/>
            <person name="Mardis E.R."/>
            <person name="Wilson R.K."/>
        </authorList>
    </citation>
    <scope>NUCLEOTIDE SEQUENCE [LARGE SCALE GENOMIC DNA]</scope>
    <source>
        <strain evidence="1">DSM 15702</strain>
    </source>
</reference>
<name>B0MS64_9FIRM</name>
<dbReference type="AlphaFoldDB" id="B0MS64"/>
<proteinExistence type="predicted"/>
<protein>
    <recommendedName>
        <fullName evidence="3">HEAT repeat protein</fullName>
    </recommendedName>
</protein>
<gene>
    <name evidence="1" type="ORF">EUBSIR_02701</name>
</gene>
<dbReference type="Proteomes" id="UP000005326">
    <property type="component" value="Unassembled WGS sequence"/>
</dbReference>
<evidence type="ECO:0000313" key="2">
    <source>
        <dbReference type="Proteomes" id="UP000005326"/>
    </source>
</evidence>
<dbReference type="InterPro" id="IPR016024">
    <property type="entry name" value="ARM-type_fold"/>
</dbReference>
<accession>B0MS64</accession>